<proteinExistence type="predicted"/>
<dbReference type="GeneID" id="65098335"/>
<dbReference type="AlphaFoldDB" id="A0A8E7EH03"/>
<organism evidence="1 2">
    <name type="scientific">Methanospirillum purgamenti</name>
    <dbReference type="NCBI Taxonomy" id="2834276"/>
    <lineage>
        <taxon>Archaea</taxon>
        <taxon>Methanobacteriati</taxon>
        <taxon>Methanobacteriota</taxon>
        <taxon>Stenosarchaea group</taxon>
        <taxon>Methanomicrobia</taxon>
        <taxon>Methanomicrobiales</taxon>
        <taxon>Methanospirillaceae</taxon>
        <taxon>Methanospirillum</taxon>
    </lineage>
</organism>
<dbReference type="RefSeq" id="WP_214419246.1">
    <property type="nucleotide sequence ID" value="NZ_CP075546.1"/>
</dbReference>
<sequence>MQNKPWNLESFIDALVMELDKTREILAIKAINKPLSYSVKDMALDLQIFPIYDGDSVFFTTAKPGELGSSKITLNLGSITDQVVRVTSTKLPTRDDASIDKIDLDETTKKELKKIGINSIRDLEEIEKKNVDIQKITSNKKIDYTNLANLVKKAKRNRIPPEIKNISMSMENGRPFILIEGKNLAIQDDFNPVAILNHEIAGIVSCNPGFVKIDITDKELTNQDNELVLALDPYSVLKVRMKEKGNEDTYNAT</sequence>
<evidence type="ECO:0000313" key="1">
    <source>
        <dbReference type="EMBL" id="QVV88437.1"/>
    </source>
</evidence>
<gene>
    <name evidence="1" type="ORF">KHC33_14085</name>
</gene>
<evidence type="ECO:0000313" key="2">
    <source>
        <dbReference type="Proteomes" id="UP000680656"/>
    </source>
</evidence>
<reference evidence="1 2" key="1">
    <citation type="submission" date="2021-05" db="EMBL/GenBank/DDBJ databases">
        <title>A novel Methanospirillum isolate from a pyrite-forming mixed culture.</title>
        <authorList>
            <person name="Bunk B."/>
            <person name="Sproer C."/>
            <person name="Spring S."/>
            <person name="Pester M."/>
        </authorList>
    </citation>
    <scope>NUCLEOTIDE SEQUENCE [LARGE SCALE GENOMIC DNA]</scope>
    <source>
        <strain evidence="1 2">J.3.6.1-F.2.7.3</strain>
    </source>
</reference>
<dbReference type="EMBL" id="CP075546">
    <property type="protein sequence ID" value="QVV88437.1"/>
    <property type="molecule type" value="Genomic_DNA"/>
</dbReference>
<accession>A0A8E7EH03</accession>
<dbReference type="Proteomes" id="UP000680656">
    <property type="component" value="Chromosome"/>
</dbReference>
<dbReference type="KEGG" id="mrtj:KHC33_14085"/>
<keyword evidence="2" id="KW-1185">Reference proteome</keyword>
<name>A0A8E7EH03_9EURY</name>
<protein>
    <submittedName>
        <fullName evidence="1">Uncharacterized protein</fullName>
    </submittedName>
</protein>